<evidence type="ECO:0000313" key="1">
    <source>
        <dbReference type="EMBL" id="KAL0265893.1"/>
    </source>
</evidence>
<protein>
    <submittedName>
        <fullName evidence="1">Uncharacterized protein</fullName>
    </submittedName>
</protein>
<accession>A0AAW2H8S4</accession>
<proteinExistence type="predicted"/>
<sequence length="191" mass="20629">MLSAHPPGEENCLLQFLHLSVESALPEQAEPAVGLAQGCKVRGGDALSAGRAGHARPGGRGCWPEIEGAADRTAGPARQRLICARARRAMGVNYTVHDGERSLEDELARDSTLVPVYLHVAKEAGVTRLSLSRERGRMLYCVSSCKHGNLLEYFSIAGEKSGRAKEAEVLGHQETTKRAKQSNLLSFVNQK</sequence>
<dbReference type="AlphaFoldDB" id="A0AAW2H8S4"/>
<dbReference type="EMBL" id="JARGDH010000006">
    <property type="protein sequence ID" value="KAL0265893.1"/>
    <property type="molecule type" value="Genomic_DNA"/>
</dbReference>
<name>A0AAW2H8S4_9NEOP</name>
<reference evidence="1" key="1">
    <citation type="journal article" date="2024" name="Gigascience">
        <title>Chromosome-level genome of the poultry shaft louse Menopon gallinae provides insight into the host-switching and adaptive evolution of parasitic lice.</title>
        <authorList>
            <person name="Xu Y."/>
            <person name="Ma L."/>
            <person name="Liu S."/>
            <person name="Liang Y."/>
            <person name="Liu Q."/>
            <person name="He Z."/>
            <person name="Tian L."/>
            <person name="Duan Y."/>
            <person name="Cai W."/>
            <person name="Li H."/>
            <person name="Song F."/>
        </authorList>
    </citation>
    <scope>NUCLEOTIDE SEQUENCE</scope>
    <source>
        <strain evidence="1">Cailab_2023a</strain>
    </source>
</reference>
<comment type="caution">
    <text evidence="1">The sequence shown here is derived from an EMBL/GenBank/DDBJ whole genome shotgun (WGS) entry which is preliminary data.</text>
</comment>
<organism evidence="1">
    <name type="scientific">Menopon gallinae</name>
    <name type="common">poultry shaft louse</name>
    <dbReference type="NCBI Taxonomy" id="328185"/>
    <lineage>
        <taxon>Eukaryota</taxon>
        <taxon>Metazoa</taxon>
        <taxon>Ecdysozoa</taxon>
        <taxon>Arthropoda</taxon>
        <taxon>Hexapoda</taxon>
        <taxon>Insecta</taxon>
        <taxon>Pterygota</taxon>
        <taxon>Neoptera</taxon>
        <taxon>Paraneoptera</taxon>
        <taxon>Psocodea</taxon>
        <taxon>Troctomorpha</taxon>
        <taxon>Phthiraptera</taxon>
        <taxon>Amblycera</taxon>
        <taxon>Menoponidae</taxon>
        <taxon>Menopon</taxon>
    </lineage>
</organism>
<gene>
    <name evidence="1" type="ORF">PYX00_011610</name>
</gene>